<accession>E5AUZ9</accession>
<evidence type="ECO:0000313" key="2">
    <source>
        <dbReference type="Proteomes" id="UP000007437"/>
    </source>
</evidence>
<protein>
    <submittedName>
        <fullName evidence="1">Uncharacterized protein</fullName>
    </submittedName>
</protein>
<dbReference type="HOGENOM" id="CLU_2141210_0_0_4"/>
<gene>
    <name evidence="1" type="ordered locus">RBRH_04270</name>
</gene>
<dbReference type="KEGG" id="brh:RBRH_04270"/>
<dbReference type="Proteomes" id="UP000007437">
    <property type="component" value="Plasmid pBRH01"/>
</dbReference>
<keyword evidence="1" id="KW-0614">Plasmid</keyword>
<organism evidence="1 2">
    <name type="scientific">Mycetohabitans rhizoxinica (strain DSM 19002 / CIP 109453 / HKI 454)</name>
    <name type="common">Paraburkholderia rhizoxinica</name>
    <dbReference type="NCBI Taxonomy" id="882378"/>
    <lineage>
        <taxon>Bacteria</taxon>
        <taxon>Pseudomonadati</taxon>
        <taxon>Pseudomonadota</taxon>
        <taxon>Betaproteobacteria</taxon>
        <taxon>Burkholderiales</taxon>
        <taxon>Burkholderiaceae</taxon>
        <taxon>Mycetohabitans</taxon>
    </lineage>
</organism>
<sequence length="112" mass="12655">MHNVHIIFGRNGFDRRAPSTYIGWAKIRHGNPVCIALQLPVEYRLDKFTRAIQWREIFAVGTDFHETIASVANNRYMCRCVPSMADHRGAGVGRSRMGRCIDAATSAAYWNG</sequence>
<reference evidence="1 2" key="1">
    <citation type="journal article" date="2011" name="J. Bacteriol.">
        <title>Complete genome sequence of Burkholderia rhizoxinica, an endosymbiont of Rhizopus microsporus.</title>
        <authorList>
            <person name="Lackner G."/>
            <person name="Moebius N."/>
            <person name="Partida-Martinez L."/>
            <person name="Hertweck C."/>
        </authorList>
    </citation>
    <scope>NUCLEOTIDE SEQUENCE [LARGE SCALE GENOMIC DNA]</scope>
    <source>
        <strain evidence="2">DSM 19002 / CIP 109453 / HKI 454</strain>
        <plasmid evidence="1 2">pBRH01</plasmid>
    </source>
</reference>
<proteinExistence type="predicted"/>
<dbReference type="EMBL" id="FR687360">
    <property type="protein sequence ID" value="CBW76923.1"/>
    <property type="molecule type" value="Genomic_DNA"/>
</dbReference>
<geneLocation type="plasmid" evidence="1 2">
    <name>pBRH01</name>
</geneLocation>
<dbReference type="RefSeq" id="WP_013428784.1">
    <property type="nucleotide sequence ID" value="NC_014718.1"/>
</dbReference>
<evidence type="ECO:0000313" key="1">
    <source>
        <dbReference type="EMBL" id="CBW76923.1"/>
    </source>
</evidence>
<name>E5AUZ9_MYCRK</name>
<dbReference type="AlphaFoldDB" id="E5AUZ9"/>